<evidence type="ECO:0000313" key="3">
    <source>
        <dbReference type="Proteomes" id="UP000295748"/>
    </source>
</evidence>
<accession>A0ABX5SSH9</accession>
<feature type="compositionally biased region" description="Polar residues" evidence="1">
    <location>
        <begin position="52"/>
        <end position="67"/>
    </location>
</feature>
<sequence>MAFDDNDVTIDVTSEVRNSVTSTTTNTANLATTVSGSGNVNSSTNDSGNDTATATGSFHSDSYNTVTDTDHSDNTDSFNDEFTYTDGSETDNSDNSTHDNSINAGVRSYDTGFGNVLGAAGGGDMMIDNRSTILDQSLNMNVSAGSGVSQWVSTDAVVNSGDGAIVAGSDAAVTYNVDSSTSLSADGDILMDSTKTVNFSYNSGNTSTVDTTVNDSSQDWDLDNSGNTYSATLDVENSFHDDLTVQTTSAWDIDANVIWDSGMSGIADDTDPDVDVDL</sequence>
<keyword evidence="3" id="KW-1185">Reference proteome</keyword>
<feature type="compositionally biased region" description="Low complexity" evidence="1">
    <location>
        <begin position="32"/>
        <end position="51"/>
    </location>
</feature>
<feature type="compositionally biased region" description="Polar residues" evidence="1">
    <location>
        <begin position="75"/>
        <end position="87"/>
    </location>
</feature>
<feature type="compositionally biased region" description="Polar residues" evidence="1">
    <location>
        <begin position="93"/>
        <end position="103"/>
    </location>
</feature>
<evidence type="ECO:0000313" key="2">
    <source>
        <dbReference type="EMBL" id="QBR87829.1"/>
    </source>
</evidence>
<dbReference type="Proteomes" id="UP000295748">
    <property type="component" value="Chromosome"/>
</dbReference>
<evidence type="ECO:0000256" key="1">
    <source>
        <dbReference type="SAM" id="MobiDB-lite"/>
    </source>
</evidence>
<dbReference type="EMBL" id="CP038266">
    <property type="protein sequence ID" value="QBR87829.1"/>
    <property type="molecule type" value="Genomic_DNA"/>
</dbReference>
<dbReference type="RefSeq" id="WP_135063566.1">
    <property type="nucleotide sequence ID" value="NZ_CP038266.1"/>
</dbReference>
<evidence type="ECO:0008006" key="4">
    <source>
        <dbReference type="Google" id="ProtNLM"/>
    </source>
</evidence>
<protein>
    <recommendedName>
        <fullName evidence="4">Fibrinogen-binding protein</fullName>
    </recommendedName>
</protein>
<gene>
    <name evidence="2" type="ORF">E4K62_03435</name>
</gene>
<name>A0ABX5SSH9_9MICO</name>
<feature type="region of interest" description="Disordered" evidence="1">
    <location>
        <begin position="32"/>
        <end position="103"/>
    </location>
</feature>
<reference evidence="2 3" key="1">
    <citation type="submission" date="2019-03" db="EMBL/GenBank/DDBJ databases">
        <authorList>
            <person name="Dong K."/>
        </authorList>
    </citation>
    <scope>NUCLEOTIDE SEQUENCE [LARGE SCALE GENOMIC DNA]</scope>
    <source>
        <strain evidence="3">dk512</strain>
    </source>
</reference>
<proteinExistence type="predicted"/>
<organism evidence="2 3">
    <name type="scientific">Microbacterium wangchenii</name>
    <dbReference type="NCBI Taxonomy" id="2541726"/>
    <lineage>
        <taxon>Bacteria</taxon>
        <taxon>Bacillati</taxon>
        <taxon>Actinomycetota</taxon>
        <taxon>Actinomycetes</taxon>
        <taxon>Micrococcales</taxon>
        <taxon>Microbacteriaceae</taxon>
        <taxon>Microbacterium</taxon>
    </lineage>
</organism>